<reference evidence="1 2" key="1">
    <citation type="submission" date="2013-08" db="EMBL/GenBank/DDBJ databases">
        <title>An opportunistic ruminal bacterium that causes liver abscesses in cattle.</title>
        <authorList>
            <person name="Benahmed F.H."/>
            <person name="Rasmussen M."/>
            <person name="Harbottle H."/>
            <person name="Soppet D."/>
            <person name="Nagaraja T.G."/>
            <person name="Davidson M."/>
        </authorList>
    </citation>
    <scope>NUCLEOTIDE SEQUENCE [LARGE SCALE GENOMIC DNA]</scope>
    <source>
        <strain evidence="1 2">B35</strain>
    </source>
</reference>
<dbReference type="InterPro" id="IPR009330">
    <property type="entry name" value="LipoPS_heptP_kinase"/>
</dbReference>
<proteinExistence type="predicted"/>
<protein>
    <recommendedName>
        <fullName evidence="3">Lipopolysaccharide biosynthesis protein</fullName>
    </recommendedName>
</protein>
<name>A0A0B4FMT6_9FUSO</name>
<evidence type="ECO:0000313" key="1">
    <source>
        <dbReference type="EMBL" id="KID48622.1"/>
    </source>
</evidence>
<dbReference type="AlphaFoldDB" id="A0A0B4FMT6"/>
<dbReference type="Proteomes" id="UP000031184">
    <property type="component" value="Unassembled WGS sequence"/>
</dbReference>
<sequence>MDEATRRIIREEYKGYVIHALEQYQDLGKKIIDGNYKTLDIYKDMERSFVSKIEVDGKYYIFKSPRSDVHQKRKRWQSFWKKGEAVTTLENIQELRNLGCDFLVEVYVAVTKKKIFLEESFFLMEVIQEIPEEIRIWKEAMQNLAKLHRLGRYHGDFNPSNFCLTKNGVRFIDTQVKRDLFSNFRRAYDLLTIVADQYVYSFEKDILQYYPLEYKK</sequence>
<accession>A0A0B4FMT6</accession>
<organism evidence="1 2">
    <name type="scientific">Fusobacterium necrophorum subsp. funduliforme B35</name>
    <dbReference type="NCBI Taxonomy" id="1226633"/>
    <lineage>
        <taxon>Bacteria</taxon>
        <taxon>Fusobacteriati</taxon>
        <taxon>Fusobacteriota</taxon>
        <taxon>Fusobacteriia</taxon>
        <taxon>Fusobacteriales</taxon>
        <taxon>Fusobacteriaceae</taxon>
        <taxon>Fusobacterium</taxon>
    </lineage>
</organism>
<dbReference type="SUPFAM" id="SSF56112">
    <property type="entry name" value="Protein kinase-like (PK-like)"/>
    <property type="match status" value="1"/>
</dbReference>
<dbReference type="InterPro" id="IPR011009">
    <property type="entry name" value="Kinase-like_dom_sf"/>
</dbReference>
<comment type="caution">
    <text evidence="1">The sequence shown here is derived from an EMBL/GenBank/DDBJ whole genome shotgun (WGS) entry which is preliminary data.</text>
</comment>
<gene>
    <name evidence="1" type="ORF">C095_10120</name>
</gene>
<dbReference type="EMBL" id="AUZI01000023">
    <property type="protein sequence ID" value="KID48622.1"/>
    <property type="molecule type" value="Genomic_DNA"/>
</dbReference>
<dbReference type="PATRIC" id="fig|1226633.4.peg.2051"/>
<dbReference type="Gene3D" id="1.10.510.10">
    <property type="entry name" value="Transferase(Phosphotransferase) domain 1"/>
    <property type="match status" value="1"/>
</dbReference>
<evidence type="ECO:0008006" key="3">
    <source>
        <dbReference type="Google" id="ProtNLM"/>
    </source>
</evidence>
<dbReference type="Pfam" id="PF06176">
    <property type="entry name" value="WaaY"/>
    <property type="match status" value="1"/>
</dbReference>
<evidence type="ECO:0000313" key="2">
    <source>
        <dbReference type="Proteomes" id="UP000031184"/>
    </source>
</evidence>